<proteinExistence type="predicted"/>
<keyword evidence="3" id="KW-1185">Reference proteome</keyword>
<comment type="caution">
    <text evidence="2">The sequence shown here is derived from an EMBL/GenBank/DDBJ whole genome shotgun (WGS) entry which is preliminary data.</text>
</comment>
<feature type="region of interest" description="Disordered" evidence="1">
    <location>
        <begin position="1"/>
        <end position="28"/>
    </location>
</feature>
<dbReference type="AlphaFoldDB" id="A0A3P3RLJ7"/>
<gene>
    <name evidence="2" type="ORF">EIK79_02760</name>
</gene>
<protein>
    <submittedName>
        <fullName evidence="2">Uncharacterized protein</fullName>
    </submittedName>
</protein>
<feature type="region of interest" description="Disordered" evidence="1">
    <location>
        <begin position="42"/>
        <end position="89"/>
    </location>
</feature>
<evidence type="ECO:0000313" key="2">
    <source>
        <dbReference type="EMBL" id="RRJ33730.1"/>
    </source>
</evidence>
<feature type="compositionally biased region" description="Polar residues" evidence="1">
    <location>
        <begin position="1"/>
        <end position="17"/>
    </location>
</feature>
<sequence length="89" mass="10530">MSDETSMSVSDAAQQAKQHPDDAFGATQTLFDYRDRLKRTRLQSKQHQYDEHQHRYTQPMDASPRIKNRGHPTPERRPHRPLNKERTDC</sequence>
<organism evidence="2 3">
    <name type="scientific">Halocatena pleomorpha</name>
    <dbReference type="NCBI Taxonomy" id="1785090"/>
    <lineage>
        <taxon>Archaea</taxon>
        <taxon>Methanobacteriati</taxon>
        <taxon>Methanobacteriota</taxon>
        <taxon>Stenosarchaea group</taxon>
        <taxon>Halobacteria</taxon>
        <taxon>Halobacteriales</taxon>
        <taxon>Natronomonadaceae</taxon>
        <taxon>Halocatena</taxon>
    </lineage>
</organism>
<dbReference type="RefSeq" id="WP_124953596.1">
    <property type="nucleotide sequence ID" value="NZ_RRCH01000003.1"/>
</dbReference>
<evidence type="ECO:0000256" key="1">
    <source>
        <dbReference type="SAM" id="MobiDB-lite"/>
    </source>
</evidence>
<feature type="compositionally biased region" description="Basic and acidic residues" evidence="1">
    <location>
        <begin position="72"/>
        <end position="89"/>
    </location>
</feature>
<dbReference type="Proteomes" id="UP000282322">
    <property type="component" value="Unassembled WGS sequence"/>
</dbReference>
<reference evidence="2 3" key="1">
    <citation type="submission" date="2018-11" db="EMBL/GenBank/DDBJ databases">
        <title>Taxonoimc description of Halomarina strain SPP-AMP-1.</title>
        <authorList>
            <person name="Pal Y."/>
            <person name="Srinivasana K."/>
            <person name="Verma A."/>
            <person name="Kumar P."/>
        </authorList>
    </citation>
    <scope>NUCLEOTIDE SEQUENCE [LARGE SCALE GENOMIC DNA]</scope>
    <source>
        <strain evidence="2 3">SPP-AMP-1</strain>
    </source>
</reference>
<dbReference type="EMBL" id="RRCH01000003">
    <property type="protein sequence ID" value="RRJ33730.1"/>
    <property type="molecule type" value="Genomic_DNA"/>
</dbReference>
<accession>A0A3P3RLJ7</accession>
<name>A0A3P3RLJ7_9EURY</name>
<evidence type="ECO:0000313" key="3">
    <source>
        <dbReference type="Proteomes" id="UP000282322"/>
    </source>
</evidence>